<evidence type="ECO:0000256" key="2">
    <source>
        <dbReference type="ARBA" id="ARBA00023015"/>
    </source>
</evidence>
<keyword evidence="3" id="KW-0731">Sigma factor</keyword>
<protein>
    <recommendedName>
        <fullName evidence="5">HTH luxR-type domain-containing protein</fullName>
    </recommendedName>
</protein>
<dbReference type="InterPro" id="IPR014327">
    <property type="entry name" value="RNA_pol_sigma70_bacteroid"/>
</dbReference>
<dbReference type="PANTHER" id="PTHR43133:SF46">
    <property type="entry name" value="RNA POLYMERASE SIGMA-70 FACTOR ECF SUBFAMILY"/>
    <property type="match status" value="1"/>
</dbReference>
<dbReference type="Pfam" id="PF08281">
    <property type="entry name" value="Sigma70_r4_2"/>
    <property type="match status" value="1"/>
</dbReference>
<comment type="similarity">
    <text evidence="1">Belongs to the sigma-70 factor family. ECF subfamily.</text>
</comment>
<gene>
    <name evidence="6" type="ORF">NC99_39780</name>
</gene>
<dbReference type="InterPro" id="IPR036388">
    <property type="entry name" value="WH-like_DNA-bd_sf"/>
</dbReference>
<comment type="caution">
    <text evidence="6">The sequence shown here is derived from an EMBL/GenBank/DDBJ whole genome shotgun (WGS) entry which is preliminary data.</text>
</comment>
<evidence type="ECO:0000313" key="6">
    <source>
        <dbReference type="EMBL" id="KOH43247.1"/>
    </source>
</evidence>
<keyword evidence="4" id="KW-0804">Transcription</keyword>
<evidence type="ECO:0000259" key="5">
    <source>
        <dbReference type="PROSITE" id="PS00622"/>
    </source>
</evidence>
<dbReference type="GO" id="GO:0016987">
    <property type="term" value="F:sigma factor activity"/>
    <property type="evidence" value="ECO:0007669"/>
    <property type="project" value="UniProtKB-KW"/>
</dbReference>
<dbReference type="PANTHER" id="PTHR43133">
    <property type="entry name" value="RNA POLYMERASE ECF-TYPE SIGMA FACTO"/>
    <property type="match status" value="1"/>
</dbReference>
<dbReference type="NCBIfam" id="TIGR02937">
    <property type="entry name" value="sigma70-ECF"/>
    <property type="match status" value="1"/>
</dbReference>
<accession>A0A0L8V4Y4</accession>
<dbReference type="SUPFAM" id="SSF88659">
    <property type="entry name" value="Sigma3 and sigma4 domains of RNA polymerase sigma factors"/>
    <property type="match status" value="1"/>
</dbReference>
<dbReference type="InterPro" id="IPR013249">
    <property type="entry name" value="RNA_pol_sigma70_r4_t2"/>
</dbReference>
<dbReference type="InterPro" id="IPR000792">
    <property type="entry name" value="Tscrpt_reg_LuxR_C"/>
</dbReference>
<dbReference type="SUPFAM" id="SSF88946">
    <property type="entry name" value="Sigma2 domain of RNA polymerase sigma factors"/>
    <property type="match status" value="1"/>
</dbReference>
<dbReference type="GO" id="GO:0006352">
    <property type="term" value="P:DNA-templated transcription initiation"/>
    <property type="evidence" value="ECO:0007669"/>
    <property type="project" value="InterPro"/>
</dbReference>
<sequence length="190" mass="22131">MNEEAALTKLIEHFSTELYIFAFGLVKRKEVAEEIVSDIFFRLWNERQNIGRIHNIRSYLITAVRNNSLTYLRSKNNKPHLTLDEIDTFELEPLQCPETILIDKETMGLINRSIAQLPAKNKMIFTLAKINGLKYKEIALLMNISTRTVENHIAAAIERIDTILSRENQRELDQLKKVISTTILLFLHFF</sequence>
<evidence type="ECO:0000256" key="3">
    <source>
        <dbReference type="ARBA" id="ARBA00023082"/>
    </source>
</evidence>
<keyword evidence="7" id="KW-1185">Reference proteome</keyword>
<dbReference type="GO" id="GO:0003677">
    <property type="term" value="F:DNA binding"/>
    <property type="evidence" value="ECO:0007669"/>
    <property type="project" value="InterPro"/>
</dbReference>
<name>A0A0L8V4Y4_9BACT</name>
<dbReference type="InterPro" id="IPR039425">
    <property type="entry name" value="RNA_pol_sigma-70-like"/>
</dbReference>
<proteinExistence type="inferred from homology"/>
<dbReference type="Pfam" id="PF04542">
    <property type="entry name" value="Sigma70_r2"/>
    <property type="match status" value="1"/>
</dbReference>
<dbReference type="InterPro" id="IPR013325">
    <property type="entry name" value="RNA_pol_sigma_r2"/>
</dbReference>
<evidence type="ECO:0000256" key="4">
    <source>
        <dbReference type="ARBA" id="ARBA00023163"/>
    </source>
</evidence>
<reference evidence="7" key="1">
    <citation type="submission" date="2015-07" db="EMBL/GenBank/DDBJ databases">
        <title>Genome sequencing of Sunxiuqinia dokdonensis strain SK.</title>
        <authorList>
            <person name="Ahn S."/>
            <person name="Kim B.-C."/>
        </authorList>
    </citation>
    <scope>NUCLEOTIDE SEQUENCE [LARGE SCALE GENOMIC DNA]</scope>
    <source>
        <strain evidence="7">SK</strain>
    </source>
</reference>
<dbReference type="InterPro" id="IPR007627">
    <property type="entry name" value="RNA_pol_sigma70_r2"/>
</dbReference>
<dbReference type="PROSITE" id="PS00622">
    <property type="entry name" value="HTH_LUXR_1"/>
    <property type="match status" value="1"/>
</dbReference>
<dbReference type="Gene3D" id="1.10.1740.10">
    <property type="match status" value="1"/>
</dbReference>
<dbReference type="EMBL" id="LGIA01000195">
    <property type="protein sequence ID" value="KOH43247.1"/>
    <property type="molecule type" value="Genomic_DNA"/>
</dbReference>
<organism evidence="6 7">
    <name type="scientific">Sunxiuqinia dokdonensis</name>
    <dbReference type="NCBI Taxonomy" id="1409788"/>
    <lineage>
        <taxon>Bacteria</taxon>
        <taxon>Pseudomonadati</taxon>
        <taxon>Bacteroidota</taxon>
        <taxon>Bacteroidia</taxon>
        <taxon>Marinilabiliales</taxon>
        <taxon>Prolixibacteraceae</taxon>
        <taxon>Sunxiuqinia</taxon>
    </lineage>
</organism>
<dbReference type="Proteomes" id="UP000036958">
    <property type="component" value="Unassembled WGS sequence"/>
</dbReference>
<evidence type="ECO:0000256" key="1">
    <source>
        <dbReference type="ARBA" id="ARBA00010641"/>
    </source>
</evidence>
<keyword evidence="2" id="KW-0805">Transcription regulation</keyword>
<dbReference type="NCBIfam" id="TIGR02985">
    <property type="entry name" value="Sig70_bacteroi1"/>
    <property type="match status" value="1"/>
</dbReference>
<feature type="domain" description="HTH luxR-type" evidence="5">
    <location>
        <begin position="132"/>
        <end position="159"/>
    </location>
</feature>
<dbReference type="Gene3D" id="1.10.10.10">
    <property type="entry name" value="Winged helix-like DNA-binding domain superfamily/Winged helix DNA-binding domain"/>
    <property type="match status" value="1"/>
</dbReference>
<dbReference type="InterPro" id="IPR013324">
    <property type="entry name" value="RNA_pol_sigma_r3/r4-like"/>
</dbReference>
<dbReference type="STRING" id="1409788.NC99_39780"/>
<dbReference type="InterPro" id="IPR014284">
    <property type="entry name" value="RNA_pol_sigma-70_dom"/>
</dbReference>
<dbReference type="AlphaFoldDB" id="A0A0L8V4Y4"/>
<evidence type="ECO:0000313" key="7">
    <source>
        <dbReference type="Proteomes" id="UP000036958"/>
    </source>
</evidence>